<dbReference type="EMBL" id="MT141159">
    <property type="protein sequence ID" value="QJA55438.1"/>
    <property type="molecule type" value="Genomic_DNA"/>
</dbReference>
<reference evidence="1" key="1">
    <citation type="submission" date="2020-03" db="EMBL/GenBank/DDBJ databases">
        <title>The deep terrestrial virosphere.</title>
        <authorList>
            <person name="Holmfeldt K."/>
            <person name="Nilsson E."/>
            <person name="Simone D."/>
            <person name="Lopez-Fernandez M."/>
            <person name="Wu X."/>
            <person name="de Brujin I."/>
            <person name="Lundin D."/>
            <person name="Andersson A."/>
            <person name="Bertilsson S."/>
            <person name="Dopson M."/>
        </authorList>
    </citation>
    <scope>NUCLEOTIDE SEQUENCE</scope>
    <source>
        <strain evidence="1">MM415B02047</strain>
    </source>
</reference>
<protein>
    <recommendedName>
        <fullName evidence="2">PD-(D/E)XK nuclease superfamily protein</fullName>
    </recommendedName>
</protein>
<gene>
    <name evidence="1" type="ORF">MM415B02047_0007</name>
</gene>
<dbReference type="AlphaFoldDB" id="A0A6M3IDZ5"/>
<proteinExistence type="predicted"/>
<evidence type="ECO:0000313" key="1">
    <source>
        <dbReference type="EMBL" id="QJA55438.1"/>
    </source>
</evidence>
<organism evidence="1">
    <name type="scientific">viral metagenome</name>
    <dbReference type="NCBI Taxonomy" id="1070528"/>
    <lineage>
        <taxon>unclassified sequences</taxon>
        <taxon>metagenomes</taxon>
        <taxon>organismal metagenomes</taxon>
    </lineage>
</organism>
<evidence type="ECO:0008006" key="2">
    <source>
        <dbReference type="Google" id="ProtNLM"/>
    </source>
</evidence>
<accession>A0A6M3IDZ5</accession>
<sequence>MIPEHPSWQIIDSSKLDDYLTCPRCFFFCHVLGWRLDVPAHDLYFGECWHMAREYQLIHGYSDIEGAYNTFLNQYRKKFPEQTDINFRPKTPEAVKQALTNFAVTYFNDLEDNELLRNPETNEPFTEISGTVPIDNKRVLYFRMDSLLRRKEDGMIFSWDHKSTTKYIFYDNWNRQFFLSVQNGTYTHCMYCLFPVEQVLGVEFCGCGFEYLSRGSAARPAGYYSTLKRVPAFKPPEQMNVWLWNTINTVNNVERDFDRLSDCSENDSIMQSFPQNPGGCGKYRGCEFHDTCMLVANPLRIADEPPFGFREEFWDPREKDARNKMNLTWK</sequence>
<name>A0A6M3IDZ5_9ZZZZ</name>